<dbReference type="PANTHER" id="PTHR42742:SF3">
    <property type="entry name" value="FRUCTOKINASE"/>
    <property type="match status" value="1"/>
</dbReference>
<protein>
    <recommendedName>
        <fullName evidence="3">mannose-6-phosphate isomerase</fullName>
        <ecNumber evidence="3">5.3.1.8</ecNumber>
    </recommendedName>
    <alternativeName>
        <fullName evidence="7">Phosphohexomutase</fullName>
    </alternativeName>
    <alternativeName>
        <fullName evidence="8">Phosphomannose isomerase</fullName>
    </alternativeName>
</protein>
<dbReference type="AlphaFoldDB" id="A0A1M5BR26"/>
<sequence length="340" mass="39187">MVCVFSTFYFTTGVVSFKFFVLFRPTIILHYDKEIIWGGQNLNKIFGRSLPYEKTAESWEVCCHKNGMSIIENGIYKEKTLQEIIDIYKEELLGTKALKYDRFPLLIKYIDANDKLSVQVHPNDEYALKFEGDFGKTEMWYVVDAKEDAKLIYGVKEGTTKEEFKEALFNKQLEDCLNYVSVKKGDVIFIPSGTVHAILDGIVIAEIQQNSDTTYRVYDWNRVDKNGKPRELHIEKALDVIDFNISGKVVSPVSQKFNGYNLSNIAKCNYFSVDEINVENKYFDKTNGESFHIYMCIEGNGRLNYNGEIYDISAGKTFMIPAKKEEFTIEGQLKLLKAYL</sequence>
<evidence type="ECO:0000259" key="12">
    <source>
        <dbReference type="Pfam" id="PF21621"/>
    </source>
</evidence>
<evidence type="ECO:0000256" key="10">
    <source>
        <dbReference type="PIRSR" id="PIRSR036894-2"/>
    </source>
</evidence>
<gene>
    <name evidence="13" type="ORF">SAMN02746091_02552</name>
</gene>
<comment type="similarity">
    <text evidence="2">Belongs to the mannose-6-phosphate isomerase type 1 family.</text>
</comment>
<dbReference type="GO" id="GO:0004476">
    <property type="term" value="F:mannose-6-phosphate isomerase activity"/>
    <property type="evidence" value="ECO:0007669"/>
    <property type="project" value="UniProtKB-EC"/>
</dbReference>
<evidence type="ECO:0000256" key="7">
    <source>
        <dbReference type="ARBA" id="ARBA00029741"/>
    </source>
</evidence>
<feature type="domain" description="Phosphomannose isomerase type I catalytic" evidence="11">
    <location>
        <begin position="33"/>
        <end position="128"/>
    </location>
</feature>
<evidence type="ECO:0000256" key="1">
    <source>
        <dbReference type="ARBA" id="ARBA00000757"/>
    </source>
</evidence>
<feature type="domain" description="Mannose-6-phosphate isomerase cupin" evidence="12">
    <location>
        <begin position="266"/>
        <end position="339"/>
    </location>
</feature>
<dbReference type="EC" id="5.3.1.8" evidence="3"/>
<name>A0A1M5BR26_9CLOT</name>
<evidence type="ECO:0000256" key="2">
    <source>
        <dbReference type="ARBA" id="ARBA00010772"/>
    </source>
</evidence>
<evidence type="ECO:0000313" key="14">
    <source>
        <dbReference type="Proteomes" id="UP000184423"/>
    </source>
</evidence>
<evidence type="ECO:0000313" key="13">
    <source>
        <dbReference type="EMBL" id="SHF45008.1"/>
    </source>
</evidence>
<evidence type="ECO:0000256" key="4">
    <source>
        <dbReference type="ARBA" id="ARBA00022723"/>
    </source>
</evidence>
<dbReference type="PIRSF" id="PIRSF036894">
    <property type="entry name" value="PMI_Firm_short"/>
    <property type="match status" value="1"/>
</dbReference>
<dbReference type="InterPro" id="IPR001250">
    <property type="entry name" value="Man6P_Isoase-1"/>
</dbReference>
<keyword evidence="5 9" id="KW-0862">Zinc</keyword>
<evidence type="ECO:0000256" key="3">
    <source>
        <dbReference type="ARBA" id="ARBA00011956"/>
    </source>
</evidence>
<dbReference type="InterPro" id="IPR014628">
    <property type="entry name" value="Man6P_isomerase_Firm_short"/>
</dbReference>
<keyword evidence="4 9" id="KW-0479">Metal-binding</keyword>
<evidence type="ECO:0000256" key="8">
    <source>
        <dbReference type="ARBA" id="ARBA00030762"/>
    </source>
</evidence>
<dbReference type="InterPro" id="IPR051804">
    <property type="entry name" value="Carb_Metab_Reg_Kinase/Isom"/>
</dbReference>
<feature type="binding site" evidence="9">
    <location>
        <position position="138"/>
    </location>
    <ligand>
        <name>Zn(2+)</name>
        <dbReference type="ChEBI" id="CHEBI:29105"/>
    </ligand>
</feature>
<dbReference type="InterPro" id="IPR049071">
    <property type="entry name" value="MPI_cupin_dom"/>
</dbReference>
<dbReference type="GO" id="GO:0008270">
    <property type="term" value="F:zinc ion binding"/>
    <property type="evidence" value="ECO:0007669"/>
    <property type="project" value="InterPro"/>
</dbReference>
<dbReference type="Pfam" id="PF20511">
    <property type="entry name" value="PMI_typeI_cat"/>
    <property type="match status" value="1"/>
</dbReference>
<evidence type="ECO:0000256" key="5">
    <source>
        <dbReference type="ARBA" id="ARBA00022833"/>
    </source>
</evidence>
<dbReference type="Gene3D" id="2.60.120.10">
    <property type="entry name" value="Jelly Rolls"/>
    <property type="match status" value="2"/>
</dbReference>
<dbReference type="CDD" id="cd07010">
    <property type="entry name" value="cupin_PMI_type_I_N_bac"/>
    <property type="match status" value="1"/>
</dbReference>
<comment type="catalytic activity">
    <reaction evidence="1">
        <text>D-mannose 6-phosphate = D-fructose 6-phosphate</text>
        <dbReference type="Rhea" id="RHEA:12356"/>
        <dbReference type="ChEBI" id="CHEBI:58735"/>
        <dbReference type="ChEBI" id="CHEBI:61527"/>
        <dbReference type="EC" id="5.3.1.8"/>
    </reaction>
</comment>
<organism evidence="13 14">
    <name type="scientific">Caloramator proteoclasticus DSM 10124</name>
    <dbReference type="NCBI Taxonomy" id="1121262"/>
    <lineage>
        <taxon>Bacteria</taxon>
        <taxon>Bacillati</taxon>
        <taxon>Bacillota</taxon>
        <taxon>Clostridia</taxon>
        <taxon>Eubacteriales</taxon>
        <taxon>Clostridiaceae</taxon>
        <taxon>Caloramator</taxon>
    </lineage>
</organism>
<evidence type="ECO:0000256" key="6">
    <source>
        <dbReference type="ARBA" id="ARBA00023235"/>
    </source>
</evidence>
<accession>A0A1M5BR26</accession>
<feature type="binding site" evidence="9">
    <location>
        <position position="196"/>
    </location>
    <ligand>
        <name>Zn(2+)</name>
        <dbReference type="ChEBI" id="CHEBI:29105"/>
    </ligand>
</feature>
<dbReference type="InterPro" id="IPR011051">
    <property type="entry name" value="RmlC_Cupin_sf"/>
</dbReference>
<dbReference type="Proteomes" id="UP000184423">
    <property type="component" value="Unassembled WGS sequence"/>
</dbReference>
<dbReference type="NCBIfam" id="TIGR00218">
    <property type="entry name" value="manA"/>
    <property type="match status" value="1"/>
</dbReference>
<feature type="binding site" evidence="9">
    <location>
        <position position="121"/>
    </location>
    <ligand>
        <name>Zn(2+)</name>
        <dbReference type="ChEBI" id="CHEBI:29105"/>
    </ligand>
</feature>
<comment type="cofactor">
    <cofactor evidence="9">
        <name>Zn(2+)</name>
        <dbReference type="ChEBI" id="CHEBI:29105"/>
    </cofactor>
    <text evidence="9">Binds 1 zinc ion per subunit.</text>
</comment>
<reference evidence="14" key="1">
    <citation type="submission" date="2016-11" db="EMBL/GenBank/DDBJ databases">
        <authorList>
            <person name="Varghese N."/>
            <person name="Submissions S."/>
        </authorList>
    </citation>
    <scope>NUCLEOTIDE SEQUENCE [LARGE SCALE GENOMIC DNA]</scope>
    <source>
        <strain evidence="14">DSM 10124</strain>
    </source>
</reference>
<dbReference type="SUPFAM" id="SSF51182">
    <property type="entry name" value="RmlC-like cupins"/>
    <property type="match status" value="1"/>
</dbReference>
<dbReference type="Pfam" id="PF21621">
    <property type="entry name" value="MPI_cupin_dom"/>
    <property type="match status" value="1"/>
</dbReference>
<dbReference type="EMBL" id="FQVG01000081">
    <property type="protein sequence ID" value="SHF45008.1"/>
    <property type="molecule type" value="Genomic_DNA"/>
</dbReference>
<evidence type="ECO:0000259" key="11">
    <source>
        <dbReference type="Pfam" id="PF20511"/>
    </source>
</evidence>
<dbReference type="PANTHER" id="PTHR42742">
    <property type="entry name" value="TRANSCRIPTIONAL REPRESSOR MPRA"/>
    <property type="match status" value="1"/>
</dbReference>
<evidence type="ECO:0000256" key="9">
    <source>
        <dbReference type="PIRSR" id="PIRSR036894-1"/>
    </source>
</evidence>
<dbReference type="InterPro" id="IPR014710">
    <property type="entry name" value="RmlC-like_jellyroll"/>
</dbReference>
<dbReference type="InterPro" id="IPR046457">
    <property type="entry name" value="PMI_typeI_cat"/>
</dbReference>
<proteinExistence type="inferred from homology"/>
<keyword evidence="14" id="KW-1185">Reference proteome</keyword>
<feature type="active site" evidence="10">
    <location>
        <position position="216"/>
    </location>
</feature>
<keyword evidence="6 13" id="KW-0413">Isomerase</keyword>
<dbReference type="GO" id="GO:0005975">
    <property type="term" value="P:carbohydrate metabolic process"/>
    <property type="evidence" value="ECO:0007669"/>
    <property type="project" value="InterPro"/>
</dbReference>